<dbReference type="InterPro" id="IPR053520">
    <property type="entry name" value="Transposase_Tn903"/>
</dbReference>
<accession>A0A133UB62</accession>
<keyword evidence="3" id="KW-1185">Reference proteome</keyword>
<gene>
    <name evidence="2" type="ORF">AKJ57_01390</name>
</gene>
<comment type="caution">
    <text evidence="2">The sequence shown here is derived from an EMBL/GenBank/DDBJ whole genome shotgun (WGS) entry which is preliminary data.</text>
</comment>
<reference evidence="2 3" key="1">
    <citation type="journal article" date="2016" name="Sci. Rep.">
        <title>Metabolic traits of an uncultured archaeal lineage -MSBL1- from brine pools of the Red Sea.</title>
        <authorList>
            <person name="Mwirichia R."/>
            <person name="Alam I."/>
            <person name="Rashid M."/>
            <person name="Vinu M."/>
            <person name="Ba-Alawi W."/>
            <person name="Anthony Kamau A."/>
            <person name="Kamanda Ngugi D."/>
            <person name="Goker M."/>
            <person name="Klenk H.P."/>
            <person name="Bajic V."/>
            <person name="Stingl U."/>
        </authorList>
    </citation>
    <scope>NUCLEOTIDE SEQUENCE [LARGE SCALE GENOMIC DNA]</scope>
    <source>
        <strain evidence="2">SCGC-AAA259A05</strain>
    </source>
</reference>
<dbReference type="Pfam" id="PF01609">
    <property type="entry name" value="DDE_Tnp_1"/>
    <property type="match status" value="1"/>
</dbReference>
<proteinExistence type="predicted"/>
<organism evidence="2 3">
    <name type="scientific">candidate division MSBL1 archaeon SCGC-AAA259A05</name>
    <dbReference type="NCBI Taxonomy" id="1698259"/>
    <lineage>
        <taxon>Archaea</taxon>
        <taxon>Methanobacteriati</taxon>
        <taxon>Methanobacteriota</taxon>
        <taxon>candidate division MSBL1</taxon>
    </lineage>
</organism>
<dbReference type="GO" id="GO:0004803">
    <property type="term" value="F:transposase activity"/>
    <property type="evidence" value="ECO:0007669"/>
    <property type="project" value="InterPro"/>
</dbReference>
<name>A0A133UB62_9EURY</name>
<evidence type="ECO:0000313" key="3">
    <source>
        <dbReference type="Proteomes" id="UP000070163"/>
    </source>
</evidence>
<protein>
    <submittedName>
        <fullName evidence="2">Transposase</fullName>
    </submittedName>
</protein>
<sequence>MEKIGKTSILEFAQTTYKLAKQTMPKYSSKFSKKTFTLQQHAAVICLRIRENKGYREIVELLAEMPRVRRALDLDEIPHPSTLCKAFNRIQTKLWRNLLKTTAKLLKLNGIVSIDSSGEERSRASHHYTKRIKLHIQELKVTLLVDTAENAVLDAHITTTRKHDTQIAPKLLKRCFELICILLGDKGFDDQDIRELAHDLGIRPLIKHREFTNLHKAWNARMDTKLYNQRNQSESVNSSMGRKYGSYITSRVWYRQFREVILKCSVYNIDRSIKN</sequence>
<evidence type="ECO:0000259" key="1">
    <source>
        <dbReference type="Pfam" id="PF01609"/>
    </source>
</evidence>
<evidence type="ECO:0000313" key="2">
    <source>
        <dbReference type="EMBL" id="KXA91398.1"/>
    </source>
</evidence>
<dbReference type="GO" id="GO:0003677">
    <property type="term" value="F:DNA binding"/>
    <property type="evidence" value="ECO:0007669"/>
    <property type="project" value="InterPro"/>
</dbReference>
<dbReference type="NCBIfam" id="NF033579">
    <property type="entry name" value="transpos_IS5_2"/>
    <property type="match status" value="1"/>
</dbReference>
<dbReference type="Proteomes" id="UP000070163">
    <property type="component" value="Unassembled WGS sequence"/>
</dbReference>
<dbReference type="InterPro" id="IPR002559">
    <property type="entry name" value="Transposase_11"/>
</dbReference>
<dbReference type="AlphaFoldDB" id="A0A133UB62"/>
<dbReference type="GO" id="GO:0006313">
    <property type="term" value="P:DNA transposition"/>
    <property type="evidence" value="ECO:0007669"/>
    <property type="project" value="InterPro"/>
</dbReference>
<dbReference type="EMBL" id="LHXJ01000010">
    <property type="protein sequence ID" value="KXA91398.1"/>
    <property type="molecule type" value="Genomic_DNA"/>
</dbReference>
<feature type="domain" description="Transposase IS4-like" evidence="1">
    <location>
        <begin position="116"/>
        <end position="268"/>
    </location>
</feature>